<protein>
    <submittedName>
        <fullName evidence="1">Uncharacterized protein</fullName>
    </submittedName>
</protein>
<sequence>MTCRSTFSEWYESPQTGAGGQSGNVAEEAFQAAKAQFESVLTKDPKKVTFVQSQSTLEGVQDVVKRAMDKYNSSRGENETRTWLVKLSQRIHLYSSVLDVFAQHHPEYVALAWGSMKFLLMAVLNHEATITTLAKAIAEIAWNLPRIELHTLLFPTDRMKDAVTNLYACIIKFLVRARGWYEQGKVQRLLHSITRPVGLRYRDLLDEITSSSLIVDKIAFSGSQAELRDLHRKFNESVVENSNMRRQLSDSIAENRLISQNLAAVLNTAEQMRTQMASHLTISIDTNSRLTSMQYDLSMAAIPNILTLDPATSYQYHHSLKQQRSRNAVVYAMTDNFWRSQKLRAWSHFQDSTICVISGGLKTRFALRDLCVGIIEQLKQASIPVVIAMKSPQMAGSSAKSIDTIDILKSLSRQVVEIGGEHQTERSMAFANSRFRGAVTANDWFSVLEELLAGVKSCVYIIIDLGSLDSHEPASSIDFSWIQAFECFFERLAERRSFTKAKILLVNYGAFRFRLTLHERVKYVVPLKVQLVTARQRKAGRGPRPHPKHLWLNNLPGAALKKTIAARD</sequence>
<dbReference type="Proteomes" id="UP001153331">
    <property type="component" value="Unassembled WGS sequence"/>
</dbReference>
<reference evidence="1" key="1">
    <citation type="submission" date="2022-11" db="EMBL/GenBank/DDBJ databases">
        <title>Genome Sequence of Boeremia exigua.</title>
        <authorList>
            <person name="Buettner E."/>
        </authorList>
    </citation>
    <scope>NUCLEOTIDE SEQUENCE</scope>
    <source>
        <strain evidence="1">CU02</strain>
    </source>
</reference>
<evidence type="ECO:0000313" key="2">
    <source>
        <dbReference type="Proteomes" id="UP001153331"/>
    </source>
</evidence>
<gene>
    <name evidence="1" type="ORF">OPT61_g5070</name>
</gene>
<dbReference type="EMBL" id="JAPHNI010000313">
    <property type="protein sequence ID" value="KAJ8112585.1"/>
    <property type="molecule type" value="Genomic_DNA"/>
</dbReference>
<comment type="caution">
    <text evidence="1">The sequence shown here is derived from an EMBL/GenBank/DDBJ whole genome shotgun (WGS) entry which is preliminary data.</text>
</comment>
<evidence type="ECO:0000313" key="1">
    <source>
        <dbReference type="EMBL" id="KAJ8112585.1"/>
    </source>
</evidence>
<accession>A0ACC2IBP2</accession>
<keyword evidence="2" id="KW-1185">Reference proteome</keyword>
<name>A0ACC2IBP2_9PLEO</name>
<proteinExistence type="predicted"/>
<organism evidence="1 2">
    <name type="scientific">Boeremia exigua</name>
    <dbReference type="NCBI Taxonomy" id="749465"/>
    <lineage>
        <taxon>Eukaryota</taxon>
        <taxon>Fungi</taxon>
        <taxon>Dikarya</taxon>
        <taxon>Ascomycota</taxon>
        <taxon>Pezizomycotina</taxon>
        <taxon>Dothideomycetes</taxon>
        <taxon>Pleosporomycetidae</taxon>
        <taxon>Pleosporales</taxon>
        <taxon>Pleosporineae</taxon>
        <taxon>Didymellaceae</taxon>
        <taxon>Boeremia</taxon>
    </lineage>
</organism>